<dbReference type="Pfam" id="PF04205">
    <property type="entry name" value="FMN_bind"/>
    <property type="match status" value="1"/>
</dbReference>
<sequence length="142" mass="15215">MQFYLIDKFTAYFKSIKFMILKFYIIPFLVSGLLLTGCSYINTKNPQNQKYSATVAGYGGDITVEVTTTDSGKIGTMRVDASKETPDIGGKAAPRVVKSIVAKQSLSIDSISGATITCKAVLTAAETALQEAGVDTEALKNK</sequence>
<dbReference type="SMART" id="SM00900">
    <property type="entry name" value="FMN_bind"/>
    <property type="match status" value="1"/>
</dbReference>
<name>A0A6P1TM79_9FIRM</name>
<dbReference type="Gene3D" id="3.90.1010.20">
    <property type="match status" value="1"/>
</dbReference>
<keyword evidence="1" id="KW-0472">Membrane</keyword>
<evidence type="ECO:0000313" key="3">
    <source>
        <dbReference type="EMBL" id="QHQ61407.1"/>
    </source>
</evidence>
<accession>A0A6P1TM79</accession>
<dbReference type="GO" id="GO:0016020">
    <property type="term" value="C:membrane"/>
    <property type="evidence" value="ECO:0007669"/>
    <property type="project" value="InterPro"/>
</dbReference>
<feature type="transmembrane region" description="Helical" evidence="1">
    <location>
        <begin position="21"/>
        <end position="42"/>
    </location>
</feature>
<organism evidence="3 4">
    <name type="scientific">Anaerocolumna sedimenticola</name>
    <dbReference type="NCBI Taxonomy" id="2696063"/>
    <lineage>
        <taxon>Bacteria</taxon>
        <taxon>Bacillati</taxon>
        <taxon>Bacillota</taxon>
        <taxon>Clostridia</taxon>
        <taxon>Lachnospirales</taxon>
        <taxon>Lachnospiraceae</taxon>
        <taxon>Anaerocolumna</taxon>
    </lineage>
</organism>
<reference evidence="3 4" key="1">
    <citation type="submission" date="2020-01" db="EMBL/GenBank/DDBJ databases">
        <title>Genome analysis of Anaerocolumna sp. CBA3638.</title>
        <authorList>
            <person name="Kim J."/>
            <person name="Roh S.W."/>
        </authorList>
    </citation>
    <scope>NUCLEOTIDE SEQUENCE [LARGE SCALE GENOMIC DNA]</scope>
    <source>
        <strain evidence="3 4">CBA3638</strain>
    </source>
</reference>
<dbReference type="Proteomes" id="UP000464314">
    <property type="component" value="Chromosome"/>
</dbReference>
<keyword evidence="4" id="KW-1185">Reference proteome</keyword>
<evidence type="ECO:0000313" key="4">
    <source>
        <dbReference type="Proteomes" id="UP000464314"/>
    </source>
</evidence>
<evidence type="ECO:0000259" key="2">
    <source>
        <dbReference type="SMART" id="SM00900"/>
    </source>
</evidence>
<dbReference type="InterPro" id="IPR007329">
    <property type="entry name" value="FMN-bd"/>
</dbReference>
<dbReference type="RefSeq" id="WP_161838232.1">
    <property type="nucleotide sequence ID" value="NZ_CP048000.1"/>
</dbReference>
<dbReference type="EMBL" id="CP048000">
    <property type="protein sequence ID" value="QHQ61407.1"/>
    <property type="molecule type" value="Genomic_DNA"/>
</dbReference>
<gene>
    <name evidence="3" type="ORF">Ana3638_11995</name>
</gene>
<feature type="domain" description="FMN-binding" evidence="2">
    <location>
        <begin position="57"/>
        <end position="132"/>
    </location>
</feature>
<keyword evidence="1" id="KW-1133">Transmembrane helix</keyword>
<proteinExistence type="predicted"/>
<dbReference type="AlphaFoldDB" id="A0A6P1TM79"/>
<dbReference type="GO" id="GO:0010181">
    <property type="term" value="F:FMN binding"/>
    <property type="evidence" value="ECO:0007669"/>
    <property type="project" value="InterPro"/>
</dbReference>
<keyword evidence="1" id="KW-0812">Transmembrane</keyword>
<protein>
    <submittedName>
        <fullName evidence="3">FMN-binding protein</fullName>
    </submittedName>
</protein>
<dbReference type="KEGG" id="anr:Ana3638_11995"/>
<evidence type="ECO:0000256" key="1">
    <source>
        <dbReference type="SAM" id="Phobius"/>
    </source>
</evidence>